<organism evidence="1 2">
    <name type="scientific">Cichlidogyrus casuarinus</name>
    <dbReference type="NCBI Taxonomy" id="1844966"/>
    <lineage>
        <taxon>Eukaryota</taxon>
        <taxon>Metazoa</taxon>
        <taxon>Spiralia</taxon>
        <taxon>Lophotrochozoa</taxon>
        <taxon>Platyhelminthes</taxon>
        <taxon>Monogenea</taxon>
        <taxon>Monopisthocotylea</taxon>
        <taxon>Dactylogyridea</taxon>
        <taxon>Ancyrocephalidae</taxon>
        <taxon>Cichlidogyrus</taxon>
    </lineage>
</organism>
<name>A0ABD2QK28_9PLAT</name>
<dbReference type="Proteomes" id="UP001626550">
    <property type="component" value="Unassembled WGS sequence"/>
</dbReference>
<comment type="caution">
    <text evidence="1">The sequence shown here is derived from an EMBL/GenBank/DDBJ whole genome shotgun (WGS) entry which is preliminary data.</text>
</comment>
<gene>
    <name evidence="1" type="ORF">Ciccas_001535</name>
</gene>
<evidence type="ECO:0000313" key="1">
    <source>
        <dbReference type="EMBL" id="KAL3319783.1"/>
    </source>
</evidence>
<evidence type="ECO:0000313" key="2">
    <source>
        <dbReference type="Proteomes" id="UP001626550"/>
    </source>
</evidence>
<protein>
    <submittedName>
        <fullName evidence="1">Uncharacterized protein</fullName>
    </submittedName>
</protein>
<accession>A0ABD2QK28</accession>
<dbReference type="EMBL" id="JBJKFK010000102">
    <property type="protein sequence ID" value="KAL3319783.1"/>
    <property type="molecule type" value="Genomic_DNA"/>
</dbReference>
<sequence>MVTEFASCSGSTQLYAVIILACFASCEQSSVQQSIESFIDQVLFQPELSTTVSEFGLRYLLPAFCFNYPNLETFLSNALHKLDPSVVYFQEIAQALLPFYSPTHKSIPRLAFTVQSGLIDRFSETFIIQPSRKKLYSETNEPENSILTNEKNLLRKMSDYFNLEDDSREDSCVLAICKTAYYLGSINRYLAEHLVDMLEKDIFLTGFKAQKLNFAAFATGSIPVYSILLLFDGRKNSLDSINTLLYTILQDYSHGYLSNMKSARLIIKCLVELAYDDHFTCWYWVYETFLEPLLQKKWKSGDSSFRFSVAELLFFFTRDCQKLAMLEDKLASANGTALPWYKQLARYHDIGTERKGIVLDVIWTMAKEQVSIDTPESVLNEQGFPKPDGEKANWAVLAIALPTVYACLRQFESWSTKRPQSEEQFRLIHSVYEHLQNLFLLTGFGLDSHSNVPRILSACGVQESIESKTEYEKGQLLLLHLTDFNDFERLVTSGQLVDPFLLSQHPHWELLVTALLHNLLYILPSCTPNFRERSESLSHAPK</sequence>
<keyword evidence="2" id="KW-1185">Reference proteome</keyword>
<dbReference type="AlphaFoldDB" id="A0ABD2QK28"/>
<proteinExistence type="predicted"/>
<reference evidence="1 2" key="1">
    <citation type="submission" date="2024-11" db="EMBL/GenBank/DDBJ databases">
        <title>Adaptive evolution of stress response genes in parasites aligns with host niche diversity.</title>
        <authorList>
            <person name="Hahn C."/>
            <person name="Resl P."/>
        </authorList>
    </citation>
    <scope>NUCLEOTIDE SEQUENCE [LARGE SCALE GENOMIC DNA]</scope>
    <source>
        <strain evidence="1">EGGRZ-B1_66</strain>
        <tissue evidence="1">Body</tissue>
    </source>
</reference>